<protein>
    <recommendedName>
        <fullName evidence="9">Aminotransferase class I/classII large domain-containing protein</fullName>
    </recommendedName>
</protein>
<dbReference type="Proteomes" id="UP000708148">
    <property type="component" value="Unassembled WGS sequence"/>
</dbReference>
<accession>A0A8S1JEV3</accession>
<keyword evidence="6 8" id="KW-0663">Pyridoxal phosphate</keyword>
<evidence type="ECO:0000256" key="3">
    <source>
        <dbReference type="ARBA" id="ARBA00004991"/>
    </source>
</evidence>
<dbReference type="GO" id="GO:0030170">
    <property type="term" value="F:pyridoxal phosphate binding"/>
    <property type="evidence" value="ECO:0007669"/>
    <property type="project" value="InterPro"/>
</dbReference>
<dbReference type="InterPro" id="IPR001917">
    <property type="entry name" value="Aminotrans_II_pyridoxalP_BS"/>
</dbReference>
<dbReference type="OrthoDB" id="10263824at2759"/>
<name>A0A8S1JEV3_9CHLO</name>
<dbReference type="GO" id="GO:0016740">
    <property type="term" value="F:transferase activity"/>
    <property type="evidence" value="ECO:0007669"/>
    <property type="project" value="UniProtKB-KW"/>
</dbReference>
<feature type="domain" description="Aminotransferase class I/classII large" evidence="9">
    <location>
        <begin position="17"/>
        <end position="160"/>
    </location>
</feature>
<keyword evidence="5" id="KW-0808">Transferase</keyword>
<evidence type="ECO:0000313" key="11">
    <source>
        <dbReference type="Proteomes" id="UP000708148"/>
    </source>
</evidence>
<comment type="pathway">
    <text evidence="3">Sphingolipid metabolism.</text>
</comment>
<evidence type="ECO:0000259" key="9">
    <source>
        <dbReference type="Pfam" id="PF00155"/>
    </source>
</evidence>
<evidence type="ECO:0000256" key="8">
    <source>
        <dbReference type="RuleBase" id="RU003693"/>
    </source>
</evidence>
<comment type="cofactor">
    <cofactor evidence="1 8">
        <name>pyridoxal 5'-phosphate</name>
        <dbReference type="ChEBI" id="CHEBI:597326"/>
    </cofactor>
</comment>
<evidence type="ECO:0000256" key="5">
    <source>
        <dbReference type="ARBA" id="ARBA00022679"/>
    </source>
</evidence>
<evidence type="ECO:0000256" key="2">
    <source>
        <dbReference type="ARBA" id="ARBA00004760"/>
    </source>
</evidence>
<dbReference type="InterPro" id="IPR004839">
    <property type="entry name" value="Aminotransferase_I/II_large"/>
</dbReference>
<dbReference type="PANTHER" id="PTHR13693">
    <property type="entry name" value="CLASS II AMINOTRANSFERASE/8-AMINO-7-OXONONANOATE SYNTHASE"/>
    <property type="match status" value="1"/>
</dbReference>
<dbReference type="Pfam" id="PF00155">
    <property type="entry name" value="Aminotran_1_2"/>
    <property type="match status" value="1"/>
</dbReference>
<evidence type="ECO:0000313" key="10">
    <source>
        <dbReference type="EMBL" id="CAD7704521.1"/>
    </source>
</evidence>
<dbReference type="Gene3D" id="3.90.1150.10">
    <property type="entry name" value="Aspartate Aminotransferase, domain 1"/>
    <property type="match status" value="1"/>
</dbReference>
<keyword evidence="7" id="KW-0746">Sphingolipid metabolism</keyword>
<keyword evidence="11" id="KW-1185">Reference proteome</keyword>
<evidence type="ECO:0000256" key="1">
    <source>
        <dbReference type="ARBA" id="ARBA00001933"/>
    </source>
</evidence>
<dbReference type="GO" id="GO:0006665">
    <property type="term" value="P:sphingolipid metabolic process"/>
    <property type="evidence" value="ECO:0007669"/>
    <property type="project" value="UniProtKB-KW"/>
</dbReference>
<dbReference type="GO" id="GO:0016020">
    <property type="term" value="C:membrane"/>
    <property type="evidence" value="ECO:0007669"/>
    <property type="project" value="GOC"/>
</dbReference>
<keyword evidence="7" id="KW-0443">Lipid metabolism</keyword>
<dbReference type="Gene3D" id="3.40.640.10">
    <property type="entry name" value="Type I PLP-dependent aspartate aminotransferase-like (Major domain)"/>
    <property type="match status" value="1"/>
</dbReference>
<reference evidence="10" key="1">
    <citation type="submission" date="2020-12" db="EMBL/GenBank/DDBJ databases">
        <authorList>
            <person name="Iha C."/>
        </authorList>
    </citation>
    <scope>NUCLEOTIDE SEQUENCE</scope>
</reference>
<sequence>MWAPVNEAAFRVLQVDLHIGTLSKAVGAQGGFVCCSHMTKQLLVSKARSQIYSTALPLPVVAAALEAVRVSYREWWRRRHLWRLVELAGSALGAAAQSPILPLVVGSEQEALDFSRQLLEAGLHVPAIRPPTVPQGMCRLRLTLSAAHSFEDVGKLVQAIHVSGREFRGIDTGLGPRAKL</sequence>
<dbReference type="InterPro" id="IPR015421">
    <property type="entry name" value="PyrdxlP-dep_Trfase_major"/>
</dbReference>
<dbReference type="PROSITE" id="PS00599">
    <property type="entry name" value="AA_TRANSFER_CLASS_2"/>
    <property type="match status" value="1"/>
</dbReference>
<dbReference type="InterPro" id="IPR015422">
    <property type="entry name" value="PyrdxlP-dep_Trfase_small"/>
</dbReference>
<evidence type="ECO:0000256" key="6">
    <source>
        <dbReference type="ARBA" id="ARBA00022898"/>
    </source>
</evidence>
<proteinExistence type="inferred from homology"/>
<dbReference type="InterPro" id="IPR015424">
    <property type="entry name" value="PyrdxlP-dep_Trfase"/>
</dbReference>
<dbReference type="InterPro" id="IPR050087">
    <property type="entry name" value="AON_synthase_class-II"/>
</dbReference>
<dbReference type="AlphaFoldDB" id="A0A8S1JEV3"/>
<dbReference type="GO" id="GO:0009102">
    <property type="term" value="P:biotin biosynthetic process"/>
    <property type="evidence" value="ECO:0007669"/>
    <property type="project" value="TreeGrafter"/>
</dbReference>
<dbReference type="EMBL" id="CAJHUC010002905">
    <property type="protein sequence ID" value="CAD7704521.1"/>
    <property type="molecule type" value="Genomic_DNA"/>
</dbReference>
<dbReference type="PANTHER" id="PTHR13693:SF77">
    <property type="entry name" value="8-AMINO-7-OXONONANOATE SYNTHASE"/>
    <property type="match status" value="1"/>
</dbReference>
<dbReference type="SUPFAM" id="SSF53383">
    <property type="entry name" value="PLP-dependent transferases"/>
    <property type="match status" value="1"/>
</dbReference>
<comment type="caution">
    <text evidence="10">The sequence shown here is derived from an EMBL/GenBank/DDBJ whole genome shotgun (WGS) entry which is preliminary data.</text>
</comment>
<comment type="pathway">
    <text evidence="2">Lipid metabolism; sphingolipid metabolism.</text>
</comment>
<organism evidence="10 11">
    <name type="scientific">Ostreobium quekettii</name>
    <dbReference type="NCBI Taxonomy" id="121088"/>
    <lineage>
        <taxon>Eukaryota</taxon>
        <taxon>Viridiplantae</taxon>
        <taxon>Chlorophyta</taxon>
        <taxon>core chlorophytes</taxon>
        <taxon>Ulvophyceae</taxon>
        <taxon>TCBD clade</taxon>
        <taxon>Bryopsidales</taxon>
        <taxon>Ostreobineae</taxon>
        <taxon>Ostreobiaceae</taxon>
        <taxon>Ostreobium</taxon>
    </lineage>
</organism>
<evidence type="ECO:0000256" key="7">
    <source>
        <dbReference type="ARBA" id="ARBA00022919"/>
    </source>
</evidence>
<gene>
    <name evidence="10" type="ORF">OSTQU699_LOCUS9876</name>
</gene>
<comment type="similarity">
    <text evidence="4">Belongs to the class-II pyridoxal-phosphate-dependent aminotransferase family. BioF subfamily.</text>
</comment>
<evidence type="ECO:0000256" key="4">
    <source>
        <dbReference type="ARBA" id="ARBA00010008"/>
    </source>
</evidence>